<gene>
    <name evidence="1" type="ORF">YC6258_00742</name>
</gene>
<dbReference type="HOGENOM" id="CLU_1882830_0_0_6"/>
<evidence type="ECO:0000313" key="1">
    <source>
        <dbReference type="EMBL" id="AJQ92792.1"/>
    </source>
</evidence>
<accession>A0A0C5VE59</accession>
<dbReference type="AlphaFoldDB" id="A0A0C5VE59"/>
<organism evidence="1 2">
    <name type="scientific">Gynuella sunshinyii YC6258</name>
    <dbReference type="NCBI Taxonomy" id="1445510"/>
    <lineage>
        <taxon>Bacteria</taxon>
        <taxon>Pseudomonadati</taxon>
        <taxon>Pseudomonadota</taxon>
        <taxon>Gammaproteobacteria</taxon>
        <taxon>Oceanospirillales</taxon>
        <taxon>Saccharospirillaceae</taxon>
        <taxon>Gynuella</taxon>
    </lineage>
</organism>
<dbReference type="Proteomes" id="UP000032266">
    <property type="component" value="Chromosome"/>
</dbReference>
<evidence type="ECO:0000313" key="2">
    <source>
        <dbReference type="Proteomes" id="UP000032266"/>
    </source>
</evidence>
<dbReference type="KEGG" id="gsn:YC6258_00742"/>
<sequence>MSTFRTNSGLPDVIDAFHEALRCYGDPECYSWSHPAVHKAACLTGFADLRNQPPLVSLESFKRHYEEIKRQVLAELSDPSSNPLLEIDRLSRTLNIEPFLLYYLTKPKGTSIRRYLRHRCISQLAKQNINYPLPQ</sequence>
<name>A0A0C5VE59_9GAMM</name>
<dbReference type="RefSeq" id="WP_044615774.1">
    <property type="nucleotide sequence ID" value="NZ_CP007142.1"/>
</dbReference>
<dbReference type="OrthoDB" id="5725929at2"/>
<proteinExistence type="predicted"/>
<protein>
    <submittedName>
        <fullName evidence="1">Uncharacterized protein</fullName>
    </submittedName>
</protein>
<dbReference type="EMBL" id="CP007142">
    <property type="protein sequence ID" value="AJQ92792.1"/>
    <property type="molecule type" value="Genomic_DNA"/>
</dbReference>
<keyword evidence="2" id="KW-1185">Reference proteome</keyword>
<reference evidence="1 2" key="1">
    <citation type="submission" date="2014-01" db="EMBL/GenBank/DDBJ databases">
        <title>Full genme sequencing of cellulolytic bacterium Gynuella sunshinyii YC6258T gen. nov., sp. nov.</title>
        <authorList>
            <person name="Khan H."/>
            <person name="Chung E.J."/>
            <person name="Chung Y.R."/>
        </authorList>
    </citation>
    <scope>NUCLEOTIDE SEQUENCE [LARGE SCALE GENOMIC DNA]</scope>
    <source>
        <strain evidence="1 2">YC6258</strain>
    </source>
</reference>